<evidence type="ECO:0000313" key="2">
    <source>
        <dbReference type="Proteomes" id="UP001431209"/>
    </source>
</evidence>
<dbReference type="Proteomes" id="UP001431209">
    <property type="component" value="Unassembled WGS sequence"/>
</dbReference>
<comment type="caution">
    <text evidence="1">The sequence shown here is derived from an EMBL/GenBank/DDBJ whole genome shotgun (WGS) entry which is preliminary data.</text>
</comment>
<name>A0AAW2ZBW5_9EUKA</name>
<proteinExistence type="predicted"/>
<protein>
    <submittedName>
        <fullName evidence="1">Uncharacterized protein</fullName>
    </submittedName>
</protein>
<reference evidence="1 2" key="1">
    <citation type="submission" date="2024-03" db="EMBL/GenBank/DDBJ databases">
        <title>The Acrasis kona genome and developmental transcriptomes reveal deep origins of eukaryotic multicellular pathways.</title>
        <authorList>
            <person name="Sheikh S."/>
            <person name="Fu C.-J."/>
            <person name="Brown M.W."/>
            <person name="Baldauf S.L."/>
        </authorList>
    </citation>
    <scope>NUCLEOTIDE SEQUENCE [LARGE SCALE GENOMIC DNA]</scope>
    <source>
        <strain evidence="1 2">ATCC MYA-3509</strain>
    </source>
</reference>
<accession>A0AAW2ZBW5</accession>
<keyword evidence="2" id="KW-1185">Reference proteome</keyword>
<gene>
    <name evidence="1" type="ORF">AKO1_001763</name>
</gene>
<evidence type="ECO:0000313" key="1">
    <source>
        <dbReference type="EMBL" id="KAL0486127.1"/>
    </source>
</evidence>
<dbReference type="AlphaFoldDB" id="A0AAW2ZBW5"/>
<organism evidence="1 2">
    <name type="scientific">Acrasis kona</name>
    <dbReference type="NCBI Taxonomy" id="1008807"/>
    <lineage>
        <taxon>Eukaryota</taxon>
        <taxon>Discoba</taxon>
        <taxon>Heterolobosea</taxon>
        <taxon>Tetramitia</taxon>
        <taxon>Eutetramitia</taxon>
        <taxon>Acrasidae</taxon>
        <taxon>Acrasis</taxon>
    </lineage>
</organism>
<dbReference type="EMBL" id="JAOPGA020001202">
    <property type="protein sequence ID" value="KAL0486127.1"/>
    <property type="molecule type" value="Genomic_DNA"/>
</dbReference>
<sequence>MDQEPSAINDHDDEENTLKDSHILDLNLEEPHEVNFWLKKRLERMKSSIMDHLKSELLYYRYTNEAAVKIISPGCFSVIYNKTKIISFLVSNTGTKIGDISLATIQQRSEARILAAIEKIIDEDVQTNYEELKTEDCMEKLQKRLNDITVEIQTRMISEIIRYRKEVDAWVIDHIDNHEDLNNASQY</sequence>